<dbReference type="AlphaFoldDB" id="A0A1I0DV18"/>
<feature type="domain" description="FMN-binding" evidence="7">
    <location>
        <begin position="112"/>
        <end position="201"/>
    </location>
</feature>
<evidence type="ECO:0000256" key="1">
    <source>
        <dbReference type="ARBA" id="ARBA00022448"/>
    </source>
</evidence>
<dbReference type="PIRSF" id="PIRSF006091">
    <property type="entry name" value="E_trnsport_RnfG"/>
    <property type="match status" value="1"/>
</dbReference>
<keyword evidence="3 6" id="KW-0285">Flavoprotein</keyword>
<comment type="subunit">
    <text evidence="6">The complex is composed of six subunits: RnfA, RnfB, RnfC, RnfD, RnfE and RnfG.</text>
</comment>
<feature type="modified residue" description="FMN phosphoryl threonine" evidence="6">
    <location>
        <position position="184"/>
    </location>
</feature>
<comment type="similarity">
    <text evidence="6">Belongs to the RnfG family.</text>
</comment>
<keyword evidence="4 6" id="KW-0288">FMN</keyword>
<evidence type="ECO:0000256" key="5">
    <source>
        <dbReference type="ARBA" id="ARBA00022982"/>
    </source>
</evidence>
<dbReference type="OrthoDB" id="9787579at2"/>
<proteinExistence type="inferred from homology"/>
<name>A0A1I0DV18_9FIRM</name>
<dbReference type="InterPro" id="IPR007329">
    <property type="entry name" value="FMN-bd"/>
</dbReference>
<keyword evidence="6" id="KW-0472">Membrane</keyword>
<dbReference type="GO" id="GO:0022900">
    <property type="term" value="P:electron transport chain"/>
    <property type="evidence" value="ECO:0007669"/>
    <property type="project" value="UniProtKB-UniRule"/>
</dbReference>
<dbReference type="InterPro" id="IPR010209">
    <property type="entry name" value="Ion_transpt_RnfG/RsxG"/>
</dbReference>
<dbReference type="EMBL" id="FOIN01000008">
    <property type="protein sequence ID" value="SET36500.1"/>
    <property type="molecule type" value="Genomic_DNA"/>
</dbReference>
<dbReference type="EC" id="7.-.-.-" evidence="6"/>
<keyword evidence="1 6" id="KW-0813">Transport</keyword>
<dbReference type="GeneID" id="78288024"/>
<comment type="function">
    <text evidence="6">Part of a membrane-bound complex that couples electron transfer with translocation of ions across the membrane.</text>
</comment>
<evidence type="ECO:0000256" key="3">
    <source>
        <dbReference type="ARBA" id="ARBA00022630"/>
    </source>
</evidence>
<keyword evidence="5 6" id="KW-0249">Electron transport</keyword>
<evidence type="ECO:0000259" key="7">
    <source>
        <dbReference type="SMART" id="SM00900"/>
    </source>
</evidence>
<dbReference type="RefSeq" id="WP_092353126.1">
    <property type="nucleotide sequence ID" value="NZ_CANARU010000023.1"/>
</dbReference>
<dbReference type="NCBIfam" id="TIGR01947">
    <property type="entry name" value="rnfG"/>
    <property type="match status" value="1"/>
</dbReference>
<evidence type="ECO:0000313" key="8">
    <source>
        <dbReference type="EMBL" id="SET36500.1"/>
    </source>
</evidence>
<dbReference type="PANTHER" id="PTHR36118:SF1">
    <property type="entry name" value="ION-TRANSLOCATING OXIDOREDUCTASE COMPLEX SUBUNIT G"/>
    <property type="match status" value="1"/>
</dbReference>
<dbReference type="GO" id="GO:0010181">
    <property type="term" value="F:FMN binding"/>
    <property type="evidence" value="ECO:0007669"/>
    <property type="project" value="InterPro"/>
</dbReference>
<keyword evidence="9" id="KW-1185">Reference proteome</keyword>
<evidence type="ECO:0000256" key="6">
    <source>
        <dbReference type="HAMAP-Rule" id="MF_00479"/>
    </source>
</evidence>
<accession>A0A1I0DV18</accession>
<evidence type="ECO:0000256" key="2">
    <source>
        <dbReference type="ARBA" id="ARBA00022553"/>
    </source>
</evidence>
<gene>
    <name evidence="6" type="primary">rnfG</name>
    <name evidence="8" type="ORF">SAMN04489758_10820</name>
</gene>
<keyword evidence="6" id="KW-0812">Transmembrane</keyword>
<dbReference type="SMART" id="SM00900">
    <property type="entry name" value="FMN_bind"/>
    <property type="match status" value="1"/>
</dbReference>
<evidence type="ECO:0000256" key="4">
    <source>
        <dbReference type="ARBA" id="ARBA00022643"/>
    </source>
</evidence>
<dbReference type="GO" id="GO:0009055">
    <property type="term" value="F:electron transfer activity"/>
    <property type="evidence" value="ECO:0007669"/>
    <property type="project" value="InterPro"/>
</dbReference>
<keyword evidence="6" id="KW-1133">Transmembrane helix</keyword>
<dbReference type="Pfam" id="PF04205">
    <property type="entry name" value="FMN_bind"/>
    <property type="match status" value="1"/>
</dbReference>
<dbReference type="PANTHER" id="PTHR36118">
    <property type="entry name" value="ION-TRANSLOCATING OXIDOREDUCTASE COMPLEX SUBUNIT G"/>
    <property type="match status" value="1"/>
</dbReference>
<dbReference type="Gene3D" id="3.90.1010.20">
    <property type="match status" value="1"/>
</dbReference>
<organism evidence="8 9">
    <name type="scientific">Thomasclavelia cocleata</name>
    <dbReference type="NCBI Taxonomy" id="69824"/>
    <lineage>
        <taxon>Bacteria</taxon>
        <taxon>Bacillati</taxon>
        <taxon>Bacillota</taxon>
        <taxon>Erysipelotrichia</taxon>
        <taxon>Erysipelotrichales</taxon>
        <taxon>Coprobacillaceae</taxon>
        <taxon>Thomasclavelia</taxon>
    </lineage>
</organism>
<dbReference type="HAMAP" id="MF_00479">
    <property type="entry name" value="RsxG_RnfG"/>
    <property type="match status" value="1"/>
</dbReference>
<protein>
    <recommendedName>
        <fullName evidence="6">Ion-translocating oxidoreductase complex subunit G</fullName>
        <ecNumber evidence="6">7.-.-.-</ecNumber>
    </recommendedName>
    <alternativeName>
        <fullName evidence="6">Rnf electron transport complex subunit G</fullName>
    </alternativeName>
</protein>
<dbReference type="Proteomes" id="UP000198558">
    <property type="component" value="Unassembled WGS sequence"/>
</dbReference>
<comment type="cofactor">
    <cofactor evidence="6">
        <name>FMN</name>
        <dbReference type="ChEBI" id="CHEBI:58210"/>
    </cofactor>
</comment>
<dbReference type="GO" id="GO:0005886">
    <property type="term" value="C:plasma membrane"/>
    <property type="evidence" value="ECO:0007669"/>
    <property type="project" value="UniProtKB-SubCell"/>
</dbReference>
<comment type="subcellular location">
    <subcellularLocation>
        <location evidence="6">Cell membrane</location>
        <topology evidence="6">Single-pass membrane protein</topology>
    </subcellularLocation>
</comment>
<keyword evidence="6" id="KW-1003">Cell membrane</keyword>
<sequence length="210" mass="23244">MKKNIFKDIIIFAIITLAAGLSLALVNSLTKEPIAIQNEKIIQDSYRSVFKQGKVFANNKEIDEIVDKFPETIKNKNYNFGENGIVIDDILMVTDKTDNLIGHIIKVTTKDGYGGDITLVIGIDTKDTITGIEVLSIDETVGLGMNAKNENFKEQYYNKQINNFTITKTGKQKDQEIDALSGATITSTAFNNAVNSALAINQEIKEIAYE</sequence>
<reference evidence="9" key="1">
    <citation type="submission" date="2016-10" db="EMBL/GenBank/DDBJ databases">
        <authorList>
            <person name="Varghese N."/>
            <person name="Submissions S."/>
        </authorList>
    </citation>
    <scope>NUCLEOTIDE SEQUENCE [LARGE SCALE GENOMIC DNA]</scope>
    <source>
        <strain evidence="9">DSM 1551</strain>
    </source>
</reference>
<evidence type="ECO:0000313" key="9">
    <source>
        <dbReference type="Proteomes" id="UP000198558"/>
    </source>
</evidence>
<keyword evidence="2 6" id="KW-0597">Phosphoprotein</keyword>
<keyword evidence="6" id="KW-1278">Translocase</keyword>